<dbReference type="InterPro" id="IPR014014">
    <property type="entry name" value="RNA_helicase_DEAD_Q_motif"/>
</dbReference>
<dbReference type="OrthoDB" id="10259640at2759"/>
<dbReference type="AlphaFoldDB" id="A0A4Z1SVY4"/>
<dbReference type="InterPro" id="IPR001650">
    <property type="entry name" value="Helicase_C-like"/>
</dbReference>
<evidence type="ECO:0000256" key="3">
    <source>
        <dbReference type="ARBA" id="ARBA00022806"/>
    </source>
</evidence>
<evidence type="ECO:0000259" key="9">
    <source>
        <dbReference type="PROSITE" id="PS51192"/>
    </source>
</evidence>
<evidence type="ECO:0000259" key="10">
    <source>
        <dbReference type="PROSITE" id="PS51194"/>
    </source>
</evidence>
<feature type="domain" description="Helicase ATP-binding" evidence="9">
    <location>
        <begin position="41"/>
        <end position="218"/>
    </location>
</feature>
<keyword evidence="1 7" id="KW-0547">Nucleotide-binding</keyword>
<dbReference type="GO" id="GO:0016787">
    <property type="term" value="F:hydrolase activity"/>
    <property type="evidence" value="ECO:0007669"/>
    <property type="project" value="UniProtKB-KW"/>
</dbReference>
<dbReference type="PROSITE" id="PS51194">
    <property type="entry name" value="HELICASE_CTER"/>
    <property type="match status" value="1"/>
</dbReference>
<name>A0A4Z1SVY4_GIAMU</name>
<dbReference type="Gene3D" id="3.40.50.300">
    <property type="entry name" value="P-loop containing nucleotide triphosphate hydrolases"/>
    <property type="match status" value="2"/>
</dbReference>
<dbReference type="GO" id="GO:0003723">
    <property type="term" value="F:RNA binding"/>
    <property type="evidence" value="ECO:0007669"/>
    <property type="project" value="UniProtKB-UniRule"/>
</dbReference>
<dbReference type="InterPro" id="IPR025313">
    <property type="entry name" value="SPB4-like_CTE"/>
</dbReference>
<dbReference type="PROSITE" id="PS51192">
    <property type="entry name" value="HELICASE_ATP_BIND_1"/>
    <property type="match status" value="1"/>
</dbReference>
<dbReference type="InterPro" id="IPR027417">
    <property type="entry name" value="P-loop_NTPase"/>
</dbReference>
<dbReference type="Pfam" id="PF13959">
    <property type="entry name" value="CTE_SPB4"/>
    <property type="match status" value="1"/>
</dbReference>
<feature type="compositionally biased region" description="Basic and acidic residues" evidence="8">
    <location>
        <begin position="594"/>
        <end position="605"/>
    </location>
</feature>
<comment type="similarity">
    <text evidence="7">Belongs to the DEAD box helicase family.</text>
</comment>
<dbReference type="EMBL" id="VDLU01000003">
    <property type="protein sequence ID" value="TNJ27738.1"/>
    <property type="molecule type" value="Genomic_DNA"/>
</dbReference>
<keyword evidence="4 7" id="KW-0067">ATP-binding</keyword>
<evidence type="ECO:0000313" key="12">
    <source>
        <dbReference type="EMBL" id="TNJ27738.1"/>
    </source>
</evidence>
<feature type="region of interest" description="Disordered" evidence="8">
    <location>
        <begin position="566"/>
        <end position="659"/>
    </location>
</feature>
<dbReference type="Pfam" id="PF00270">
    <property type="entry name" value="DEAD"/>
    <property type="match status" value="1"/>
</dbReference>
<feature type="short sequence motif" description="Q motif" evidence="6">
    <location>
        <begin position="7"/>
        <end position="35"/>
    </location>
</feature>
<reference evidence="12 13" key="1">
    <citation type="submission" date="2019-05" db="EMBL/GenBank/DDBJ databases">
        <title>The compact genome of Giardia muris reveals important steps in the evolution of intestinal protozoan parasites.</title>
        <authorList>
            <person name="Xu F."/>
            <person name="Jimenez-Gonzalez A."/>
            <person name="Einarsson E."/>
            <person name="Astvaldsson A."/>
            <person name="Peirasmaki D."/>
            <person name="Eckmann L."/>
            <person name="Andersson J.O."/>
            <person name="Svard S.G."/>
            <person name="Jerlstrom-Hultqvist J."/>
        </authorList>
    </citation>
    <scope>NUCLEOTIDE SEQUENCE [LARGE SCALE GENOMIC DNA]</scope>
    <source>
        <strain evidence="12 13">Roberts-Thomson</strain>
    </source>
</reference>
<organism evidence="12 13">
    <name type="scientific">Giardia muris</name>
    <dbReference type="NCBI Taxonomy" id="5742"/>
    <lineage>
        <taxon>Eukaryota</taxon>
        <taxon>Metamonada</taxon>
        <taxon>Diplomonadida</taxon>
        <taxon>Hexamitidae</taxon>
        <taxon>Giardiinae</taxon>
        <taxon>Giardia</taxon>
    </lineage>
</organism>
<protein>
    <recommendedName>
        <fullName evidence="7">ATP-dependent RNA helicase</fullName>
        <ecNumber evidence="7">3.6.4.13</ecNumber>
    </recommendedName>
</protein>
<keyword evidence="2 7" id="KW-0378">Hydrolase</keyword>
<gene>
    <name evidence="12" type="ORF">GMRT_14920</name>
</gene>
<sequence>MTSNGDDSFEALPISPTLKENLQRCGFVRMTRIQQRVLPLFHGQNTHVAVLGISRTGSGKTLSFLIPLLQRLINAEWQKLDGLGALILLPTRELCVQTFTVLQRIGKGVGLSLGLITGGHSIETERKAILAVNVLIATPGRLLQHLEESSTFSADNLKILILDEVDNLIEAGFYADLHSILQYLPRGSGEIWAGFFTATESELTNKAIKRVLKHLSIPLEALKVVNGDRDANDNVSDASHPKMTLPPALHNIVTTVHPADKLDVLFSFLRSRSKHKTVVFTATVRQASFIYEAFRRLGVGLPIFALTGKMKTRRREETFIAFSEARNAVLITTDVCARGVDLPVVHWVVQLDCPDSIRTFVHRVGRAARMDLEGCGVLFLTEQEQGFKRHLDEAGITYSCKTLKLSVMVSIRQKLAELCIRDPYMRHISEKALLAYAKSIHVQQDRSVFPAIQDLDLALIGQSYGLPNIGQLTIGKRPTQKKVEGPAGAAEDEEKKGTKRSRLIQKASRQNQQLLAYGREQGIITDAGEVVQGKEDDLLRVTRVHGAALTEEERIELETLRKPKANHFMLDNESDGDIDTSSNQSSYSTETEGEEKTEPHNDHALTLRRRLARTDEKDRQAYIQVNRQRRAGIQEDLESSYDDESEDSVDDEPRPKARY</sequence>
<keyword evidence="5 7" id="KW-0694">RNA-binding</keyword>
<evidence type="ECO:0000313" key="13">
    <source>
        <dbReference type="Proteomes" id="UP000315496"/>
    </source>
</evidence>
<dbReference type="InterPro" id="IPR011545">
    <property type="entry name" value="DEAD/DEAH_box_helicase_dom"/>
</dbReference>
<keyword evidence="13" id="KW-1185">Reference proteome</keyword>
<dbReference type="SMART" id="SM01178">
    <property type="entry name" value="DUF4217"/>
    <property type="match status" value="1"/>
</dbReference>
<evidence type="ECO:0000256" key="1">
    <source>
        <dbReference type="ARBA" id="ARBA00022741"/>
    </source>
</evidence>
<dbReference type="PROSITE" id="PS51195">
    <property type="entry name" value="Q_MOTIF"/>
    <property type="match status" value="1"/>
</dbReference>
<dbReference type="GO" id="GO:0003724">
    <property type="term" value="F:RNA helicase activity"/>
    <property type="evidence" value="ECO:0007669"/>
    <property type="project" value="UniProtKB-EC"/>
</dbReference>
<evidence type="ECO:0000256" key="7">
    <source>
        <dbReference type="RuleBase" id="RU365068"/>
    </source>
</evidence>
<keyword evidence="3 7" id="KW-0347">Helicase</keyword>
<dbReference type="GO" id="GO:0005524">
    <property type="term" value="F:ATP binding"/>
    <property type="evidence" value="ECO:0007669"/>
    <property type="project" value="UniProtKB-UniRule"/>
</dbReference>
<evidence type="ECO:0000256" key="2">
    <source>
        <dbReference type="ARBA" id="ARBA00022801"/>
    </source>
</evidence>
<feature type="compositionally biased region" description="Polar residues" evidence="8">
    <location>
        <begin position="579"/>
        <end position="590"/>
    </location>
</feature>
<feature type="domain" description="Helicase C-terminal" evidence="10">
    <location>
        <begin position="261"/>
        <end position="411"/>
    </location>
</feature>
<evidence type="ECO:0000256" key="5">
    <source>
        <dbReference type="ARBA" id="ARBA00022884"/>
    </source>
</evidence>
<dbReference type="SUPFAM" id="SSF52540">
    <property type="entry name" value="P-loop containing nucleoside triphosphate hydrolases"/>
    <property type="match status" value="1"/>
</dbReference>
<comment type="domain">
    <text evidence="7">The Q motif is unique to and characteristic of the DEAD box family of RNA helicases and controls ATP binding and hydrolysis.</text>
</comment>
<dbReference type="PANTHER" id="PTHR24031">
    <property type="entry name" value="RNA HELICASE"/>
    <property type="match status" value="1"/>
</dbReference>
<proteinExistence type="inferred from homology"/>
<comment type="catalytic activity">
    <reaction evidence="7">
        <text>ATP + H2O = ADP + phosphate + H(+)</text>
        <dbReference type="Rhea" id="RHEA:13065"/>
        <dbReference type="ChEBI" id="CHEBI:15377"/>
        <dbReference type="ChEBI" id="CHEBI:15378"/>
        <dbReference type="ChEBI" id="CHEBI:30616"/>
        <dbReference type="ChEBI" id="CHEBI:43474"/>
        <dbReference type="ChEBI" id="CHEBI:456216"/>
        <dbReference type="EC" id="3.6.4.13"/>
    </reaction>
</comment>
<feature type="region of interest" description="Disordered" evidence="8">
    <location>
        <begin position="477"/>
        <end position="502"/>
    </location>
</feature>
<dbReference type="Proteomes" id="UP000315496">
    <property type="component" value="Chromosome 3"/>
</dbReference>
<dbReference type="Pfam" id="PF00271">
    <property type="entry name" value="Helicase_C"/>
    <property type="match status" value="1"/>
</dbReference>
<evidence type="ECO:0000256" key="6">
    <source>
        <dbReference type="PROSITE-ProRule" id="PRU00552"/>
    </source>
</evidence>
<feature type="domain" description="DEAD-box RNA helicase Q" evidence="11">
    <location>
        <begin position="7"/>
        <end position="35"/>
    </location>
</feature>
<dbReference type="EC" id="3.6.4.13" evidence="7"/>
<evidence type="ECO:0000256" key="8">
    <source>
        <dbReference type="SAM" id="MobiDB-lite"/>
    </source>
</evidence>
<dbReference type="VEuPathDB" id="GiardiaDB:GMRT_14920"/>
<accession>A0A4Z1SVY4</accession>
<evidence type="ECO:0000256" key="4">
    <source>
        <dbReference type="ARBA" id="ARBA00022840"/>
    </source>
</evidence>
<dbReference type="SMART" id="SM00487">
    <property type="entry name" value="DEXDc"/>
    <property type="match status" value="1"/>
</dbReference>
<comment type="function">
    <text evidence="7">RNA helicase.</text>
</comment>
<comment type="caution">
    <text evidence="12">The sequence shown here is derived from an EMBL/GenBank/DDBJ whole genome shotgun (WGS) entry which is preliminary data.</text>
</comment>
<feature type="compositionally biased region" description="Acidic residues" evidence="8">
    <location>
        <begin position="635"/>
        <end position="650"/>
    </location>
</feature>
<dbReference type="CDD" id="cd18787">
    <property type="entry name" value="SF2_C_DEAD"/>
    <property type="match status" value="1"/>
</dbReference>
<evidence type="ECO:0000259" key="11">
    <source>
        <dbReference type="PROSITE" id="PS51195"/>
    </source>
</evidence>
<dbReference type="InterPro" id="IPR014001">
    <property type="entry name" value="Helicase_ATP-bd"/>
</dbReference>
<dbReference type="SMART" id="SM00490">
    <property type="entry name" value="HELICc"/>
    <property type="match status" value="1"/>
</dbReference>